<feature type="chain" id="PRO_5021267979" evidence="1">
    <location>
        <begin position="22"/>
        <end position="178"/>
    </location>
</feature>
<comment type="caution">
    <text evidence="2">The sequence shown here is derived from an EMBL/GenBank/DDBJ whole genome shotgun (WGS) entry which is preliminary data.</text>
</comment>
<evidence type="ECO:0000256" key="1">
    <source>
        <dbReference type="SAM" id="SignalP"/>
    </source>
</evidence>
<gene>
    <name evidence="2" type="ORF">EAH81_06600</name>
</gene>
<feature type="signal peptide" evidence="1">
    <location>
        <begin position="1"/>
        <end position="21"/>
    </location>
</feature>
<accession>A0A502EVR3</accession>
<organism evidence="2 3">
    <name type="scientific">Flavobacterium pectinovorum</name>
    <dbReference type="NCBI Taxonomy" id="29533"/>
    <lineage>
        <taxon>Bacteria</taxon>
        <taxon>Pseudomonadati</taxon>
        <taxon>Bacteroidota</taxon>
        <taxon>Flavobacteriia</taxon>
        <taxon>Flavobacteriales</taxon>
        <taxon>Flavobacteriaceae</taxon>
        <taxon>Flavobacterium</taxon>
    </lineage>
</organism>
<dbReference type="RefSeq" id="WP_140505072.1">
    <property type="nucleotide sequence ID" value="NZ_RCZH01000004.1"/>
</dbReference>
<keyword evidence="1" id="KW-0732">Signal</keyword>
<reference evidence="2 3" key="1">
    <citation type="journal article" date="2019" name="Environ. Microbiol.">
        <title>Species interactions and distinct microbial communities in high Arctic permafrost affected cryosols are associated with the CH4 and CO2 gas fluxes.</title>
        <authorList>
            <person name="Altshuler I."/>
            <person name="Hamel J."/>
            <person name="Turney S."/>
            <person name="Magnuson E."/>
            <person name="Levesque R."/>
            <person name="Greer C."/>
            <person name="Whyte L.G."/>
        </authorList>
    </citation>
    <scope>NUCLEOTIDE SEQUENCE [LARGE SCALE GENOMIC DNA]</scope>
    <source>
        <strain evidence="2 3">42</strain>
    </source>
</reference>
<dbReference type="Proteomes" id="UP000319700">
    <property type="component" value="Unassembled WGS sequence"/>
</dbReference>
<dbReference type="EMBL" id="RCZH01000004">
    <property type="protein sequence ID" value="TPG41988.1"/>
    <property type="molecule type" value="Genomic_DNA"/>
</dbReference>
<protein>
    <submittedName>
        <fullName evidence="2">Uncharacterized protein</fullName>
    </submittedName>
</protein>
<dbReference type="OrthoDB" id="1374802at2"/>
<name>A0A502EVR3_9FLAO</name>
<proteinExistence type="predicted"/>
<evidence type="ECO:0000313" key="3">
    <source>
        <dbReference type="Proteomes" id="UP000319700"/>
    </source>
</evidence>
<dbReference type="AlphaFoldDB" id="A0A502EVR3"/>
<sequence length="178" mass="20250">MKKILIISLSCFFCFSLSTKAQSVISTSLEKTIIDYLETQNNSVNSKYVIGGIYSIPFNKYIIYLKGNNGKLCKESSSAIYKILTVKNDVNLYLMNSFFAPITLNEENTHFFLNDDECEESKGTIFESIIVMLLVDSKFSIVKEVKGTNYDSLREDLLCPTSPESVERARIRKKYGKL</sequence>
<evidence type="ECO:0000313" key="2">
    <source>
        <dbReference type="EMBL" id="TPG41988.1"/>
    </source>
</evidence>
<keyword evidence="3" id="KW-1185">Reference proteome</keyword>